<evidence type="ECO:0000256" key="3">
    <source>
        <dbReference type="ARBA" id="ARBA00022827"/>
    </source>
</evidence>
<dbReference type="PANTHER" id="PTHR42973:SF13">
    <property type="entry name" value="FAD-BINDING PCMH-TYPE DOMAIN-CONTAINING PROTEIN"/>
    <property type="match status" value="1"/>
</dbReference>
<comment type="similarity">
    <text evidence="1">Belongs to the oxygen-dependent FAD-linked oxidoreductase family.</text>
</comment>
<keyword evidence="2" id="KW-0285">Flavoprotein</keyword>
<evidence type="ECO:0000256" key="1">
    <source>
        <dbReference type="ARBA" id="ARBA00005466"/>
    </source>
</evidence>
<evidence type="ECO:0000256" key="5">
    <source>
        <dbReference type="SAM" id="SignalP"/>
    </source>
</evidence>
<accession>A0A286UKZ8</accession>
<evidence type="ECO:0000313" key="7">
    <source>
        <dbReference type="EMBL" id="PAV20125.1"/>
    </source>
</evidence>
<dbReference type="PROSITE" id="PS51257">
    <property type="entry name" value="PROKAR_LIPOPROTEIN"/>
    <property type="match status" value="1"/>
</dbReference>
<evidence type="ECO:0000256" key="2">
    <source>
        <dbReference type="ARBA" id="ARBA00022630"/>
    </source>
</evidence>
<proteinExistence type="inferred from homology"/>
<dbReference type="Pfam" id="PF01565">
    <property type="entry name" value="FAD_binding_4"/>
    <property type="match status" value="1"/>
</dbReference>
<keyword evidence="8" id="KW-1185">Reference proteome</keyword>
<keyword evidence="3" id="KW-0274">FAD</keyword>
<feature type="domain" description="FAD-binding PCMH-type" evidence="6">
    <location>
        <begin position="45"/>
        <end position="218"/>
    </location>
</feature>
<reference evidence="7 8" key="1">
    <citation type="journal article" date="2017" name="Mol. Ecol.">
        <title>Comparative and population genomic landscape of Phellinus noxius: A hypervariable fungus causing root rot in trees.</title>
        <authorList>
            <person name="Chung C.L."/>
            <person name="Lee T.J."/>
            <person name="Akiba M."/>
            <person name="Lee H.H."/>
            <person name="Kuo T.H."/>
            <person name="Liu D."/>
            <person name="Ke H.M."/>
            <person name="Yokoi T."/>
            <person name="Roa M.B."/>
            <person name="Lu M.J."/>
            <person name="Chang Y.Y."/>
            <person name="Ann P.J."/>
            <person name="Tsai J.N."/>
            <person name="Chen C.Y."/>
            <person name="Tzean S.S."/>
            <person name="Ota Y."/>
            <person name="Hattori T."/>
            <person name="Sahashi N."/>
            <person name="Liou R.F."/>
            <person name="Kikuchi T."/>
            <person name="Tsai I.J."/>
        </authorList>
    </citation>
    <scope>NUCLEOTIDE SEQUENCE [LARGE SCALE GENOMIC DNA]</scope>
    <source>
        <strain evidence="7 8">FFPRI411160</strain>
    </source>
</reference>
<dbReference type="InParanoid" id="A0A286UKZ8"/>
<dbReference type="STRING" id="2282107.A0A286UKZ8"/>
<dbReference type="PANTHER" id="PTHR42973">
    <property type="entry name" value="BINDING OXIDOREDUCTASE, PUTATIVE (AFU_ORTHOLOGUE AFUA_1G17690)-RELATED"/>
    <property type="match status" value="1"/>
</dbReference>
<dbReference type="InterPro" id="IPR016169">
    <property type="entry name" value="FAD-bd_PCMH_sub2"/>
</dbReference>
<dbReference type="InterPro" id="IPR016166">
    <property type="entry name" value="FAD-bd_PCMH"/>
</dbReference>
<dbReference type="InterPro" id="IPR050416">
    <property type="entry name" value="FAD-linked_Oxidoreductase"/>
</dbReference>
<dbReference type="InterPro" id="IPR006094">
    <property type="entry name" value="Oxid_FAD_bind_N"/>
</dbReference>
<dbReference type="PROSITE" id="PS51387">
    <property type="entry name" value="FAD_PCMH"/>
    <property type="match status" value="1"/>
</dbReference>
<dbReference type="OrthoDB" id="2151789at2759"/>
<dbReference type="Proteomes" id="UP000217199">
    <property type="component" value="Unassembled WGS sequence"/>
</dbReference>
<gene>
    <name evidence="7" type="ORF">PNOK_0505900</name>
</gene>
<organism evidence="7 8">
    <name type="scientific">Pyrrhoderma noxium</name>
    <dbReference type="NCBI Taxonomy" id="2282107"/>
    <lineage>
        <taxon>Eukaryota</taxon>
        <taxon>Fungi</taxon>
        <taxon>Dikarya</taxon>
        <taxon>Basidiomycota</taxon>
        <taxon>Agaricomycotina</taxon>
        <taxon>Agaricomycetes</taxon>
        <taxon>Hymenochaetales</taxon>
        <taxon>Hymenochaetaceae</taxon>
        <taxon>Pyrrhoderma</taxon>
    </lineage>
</organism>
<feature type="chain" id="PRO_5013776668" evidence="5">
    <location>
        <begin position="24"/>
        <end position="485"/>
    </location>
</feature>
<comment type="caution">
    <text evidence="7">The sequence shown here is derived from an EMBL/GenBank/DDBJ whole genome shotgun (WGS) entry which is preliminary data.</text>
</comment>
<evidence type="ECO:0000259" key="6">
    <source>
        <dbReference type="PROSITE" id="PS51387"/>
    </source>
</evidence>
<dbReference type="InterPro" id="IPR036318">
    <property type="entry name" value="FAD-bd_PCMH-like_sf"/>
</dbReference>
<keyword evidence="4" id="KW-0560">Oxidoreductase</keyword>
<protein>
    <submittedName>
        <fullName evidence="7">FAD-binding domain-containing</fullName>
    </submittedName>
</protein>
<evidence type="ECO:0000256" key="4">
    <source>
        <dbReference type="ARBA" id="ARBA00023002"/>
    </source>
</evidence>
<name>A0A286UKZ8_9AGAM</name>
<sequence length="485" mass="52997">MLRYLSFSSLLIVALSSLSCVDAARLDTRNSDLQNGAVTACSILKEKFPDLVAFPGADQYASDIDHWAGANNLNATCSIEPASPEDVSKIIKIIGRGDIRSPFAVKSGGHAYAAGHSSTLGLTWDQVYKQITPLGITIAGGRVSGVGVGGLSLGGGYSWKTNQYGLTIDNIVSHEVVLPGGEIVHSSNETNSDLFFGLKGGLNNFGIVTHITYKSLPQDLIYGGKVTYSYDVIDQISEVVAYFSEFNTDVKAQIGTVNSVTEGEFVMNIEFFYDAPTNYSEVFEPFLSIPSISSDIKLRTFDNYVSSFGNDDFGIGKFGFISHTVPISKYPVPLIQVIVSEQIALEQSLRTQYPNTTFIVHMDIEPFINTNAHSTGGAYPHPSSRPLTPFEPEVYYSVDENSTINEKTTLYNALATEIKNYSRTVQNKAVELGVSLWDDPLYPNYSLGDTPLELLYGDNVPRLKEIAAKYDPEKVMTLTNGFHVQ</sequence>
<dbReference type="Gene3D" id="3.40.462.20">
    <property type="match status" value="1"/>
</dbReference>
<dbReference type="AlphaFoldDB" id="A0A286UKZ8"/>
<feature type="signal peptide" evidence="5">
    <location>
        <begin position="1"/>
        <end position="23"/>
    </location>
</feature>
<evidence type="ECO:0000313" key="8">
    <source>
        <dbReference type="Proteomes" id="UP000217199"/>
    </source>
</evidence>
<dbReference type="SUPFAM" id="SSF56176">
    <property type="entry name" value="FAD-binding/transporter-associated domain-like"/>
    <property type="match status" value="1"/>
</dbReference>
<dbReference type="Gene3D" id="3.30.465.10">
    <property type="match status" value="2"/>
</dbReference>
<dbReference type="GO" id="GO:0016491">
    <property type="term" value="F:oxidoreductase activity"/>
    <property type="evidence" value="ECO:0007669"/>
    <property type="project" value="UniProtKB-KW"/>
</dbReference>
<keyword evidence="5" id="KW-0732">Signal</keyword>
<dbReference type="EMBL" id="NBII01000004">
    <property type="protein sequence ID" value="PAV20125.1"/>
    <property type="molecule type" value="Genomic_DNA"/>
</dbReference>
<dbReference type="GO" id="GO:0071949">
    <property type="term" value="F:FAD binding"/>
    <property type="evidence" value="ECO:0007669"/>
    <property type="project" value="InterPro"/>
</dbReference>